<feature type="binding site" evidence="9">
    <location>
        <position position="144"/>
    </location>
    <ligand>
        <name>Ni(2+)</name>
        <dbReference type="ChEBI" id="CHEBI:49786"/>
    </ligand>
</feature>
<evidence type="ECO:0000256" key="2">
    <source>
        <dbReference type="ARBA" id="ARBA00022596"/>
    </source>
</evidence>
<comment type="cofactor">
    <cofactor evidence="9">
        <name>Ni(2+)</name>
        <dbReference type="ChEBI" id="CHEBI:49786"/>
    </cofactor>
    <text evidence="9">Binds 1 nickel ion per monomer.</text>
</comment>
<evidence type="ECO:0000313" key="10">
    <source>
        <dbReference type="EMBL" id="VUZ83792.1"/>
    </source>
</evidence>
<comment type="catalytic activity">
    <reaction evidence="1 9">
        <text>1,2-dihydroxy-5-(methylsulfanyl)pent-1-en-3-one + O2 = 4-methylsulfanyl-2-oxobutanoate + formate + 2 H(+)</text>
        <dbReference type="Rhea" id="RHEA:24504"/>
        <dbReference type="ChEBI" id="CHEBI:15378"/>
        <dbReference type="ChEBI" id="CHEBI:15379"/>
        <dbReference type="ChEBI" id="CHEBI:15740"/>
        <dbReference type="ChEBI" id="CHEBI:16723"/>
        <dbReference type="ChEBI" id="CHEBI:49252"/>
        <dbReference type="EC" id="1.13.11.54"/>
    </reaction>
</comment>
<evidence type="ECO:0000256" key="5">
    <source>
        <dbReference type="ARBA" id="ARBA00022964"/>
    </source>
</evidence>
<dbReference type="UniPathway" id="UPA00904">
    <property type="reaction ID" value="UER00878"/>
</dbReference>
<comment type="similarity">
    <text evidence="9">Belongs to the acireductone dioxygenase (ARD) family.</text>
</comment>
<dbReference type="EC" id="1.13.11.54" evidence="9"/>
<keyword evidence="8 9" id="KW-0486">Methionine biosynthesis</keyword>
<feature type="site" description="May play a role in metal incorporation in vivo" evidence="9">
    <location>
        <position position="98"/>
    </location>
</feature>
<evidence type="ECO:0000256" key="9">
    <source>
        <dbReference type="HAMAP-Rule" id="MF_01682"/>
    </source>
</evidence>
<comment type="subunit">
    <text evidence="9">Monomer.</text>
</comment>
<dbReference type="GO" id="GO:0005506">
    <property type="term" value="F:iron ion binding"/>
    <property type="evidence" value="ECO:0007669"/>
    <property type="project" value="UniProtKB-UniRule"/>
</dbReference>
<dbReference type="PANTHER" id="PTHR23418:SF0">
    <property type="entry name" value="ACIREDUCTONE DIOXYGENASE"/>
    <property type="match status" value="1"/>
</dbReference>
<feature type="binding site" evidence="9">
    <location>
        <position position="101"/>
    </location>
    <ligand>
        <name>Ni(2+)</name>
        <dbReference type="ChEBI" id="CHEBI:49786"/>
    </ligand>
</feature>
<comment type="caution">
    <text evidence="9">Lacks conserved residue(s) required for the propagation of feature annotation.</text>
</comment>
<feature type="binding site" evidence="9">
    <location>
        <position position="144"/>
    </location>
    <ligand>
        <name>Fe(2+)</name>
        <dbReference type="ChEBI" id="CHEBI:29033"/>
    </ligand>
</feature>
<evidence type="ECO:0000256" key="4">
    <source>
        <dbReference type="ARBA" id="ARBA00022723"/>
    </source>
</evidence>
<keyword evidence="5 9" id="KW-0223">Dioxygenase</keyword>
<keyword evidence="6 9" id="KW-0560">Oxidoreductase</keyword>
<feature type="site" description="Important to generate the dianion" evidence="9">
    <location>
        <position position="107"/>
    </location>
</feature>
<dbReference type="Gene3D" id="2.60.120.10">
    <property type="entry name" value="Jelly Rolls"/>
    <property type="match status" value="1"/>
</dbReference>
<protein>
    <recommendedName>
        <fullName evidence="9">Acireductone dioxygenase</fullName>
    </recommendedName>
    <alternativeName>
        <fullName evidence="9">1,2-dihydroxy-3-keto-5-methylthiopentene dioxygenase</fullName>
        <shortName evidence="9">DHK-MTPene dioxygenase</shortName>
    </alternativeName>
    <alternativeName>
        <fullName evidence="9">Acireductone dioxygenase (Fe(2+)-requiring)</fullName>
        <shortName evidence="9">ARD'</shortName>
        <shortName evidence="9">Fe-ARD</shortName>
        <ecNumber evidence="9">1.13.11.54</ecNumber>
    </alternativeName>
    <alternativeName>
        <fullName evidence="9">Acireductone dioxygenase (Ni(2+)-requiring)</fullName>
        <shortName evidence="9">ARD</shortName>
        <shortName evidence="9">Ni-ARD</shortName>
        <ecNumber evidence="9">1.13.11.53</ecNumber>
    </alternativeName>
</protein>
<evidence type="ECO:0000256" key="1">
    <source>
        <dbReference type="ARBA" id="ARBA00000428"/>
    </source>
</evidence>
<dbReference type="Pfam" id="PF03079">
    <property type="entry name" value="ARD"/>
    <property type="match status" value="1"/>
</dbReference>
<name>A0A564ZGL5_9BACT</name>
<dbReference type="CDD" id="cd02232">
    <property type="entry name" value="cupin_ARD"/>
    <property type="match status" value="1"/>
</dbReference>
<keyword evidence="3 9" id="KW-0028">Amino-acid biosynthesis</keyword>
<proteinExistence type="inferred from homology"/>
<evidence type="ECO:0000256" key="6">
    <source>
        <dbReference type="ARBA" id="ARBA00023002"/>
    </source>
</evidence>
<accession>A0A564ZGL5</accession>
<feature type="binding site" evidence="9">
    <location>
        <position position="99"/>
    </location>
    <ligand>
        <name>Fe(2+)</name>
        <dbReference type="ChEBI" id="CHEBI:29033"/>
    </ligand>
</feature>
<keyword evidence="4 9" id="KW-0479">Metal-binding</keyword>
<comment type="pathway">
    <text evidence="9">Amino-acid biosynthesis; L-methionine biosynthesis via salvage pathway; L-methionine from S-methyl-5-thio-alpha-D-ribose 1-phosphate: step 5/6.</text>
</comment>
<dbReference type="Proteomes" id="UP000334340">
    <property type="component" value="Unassembled WGS sequence"/>
</dbReference>
<keyword evidence="11" id="KW-1185">Reference proteome</keyword>
<dbReference type="GO" id="GO:0010308">
    <property type="term" value="F:acireductone dioxygenase (Ni2+-requiring) activity"/>
    <property type="evidence" value="ECO:0007669"/>
    <property type="project" value="UniProtKB-UniRule"/>
</dbReference>
<comment type="catalytic activity">
    <reaction evidence="9">
        <text>1,2-dihydroxy-5-(methylsulfanyl)pent-1-en-3-one + O2 = 3-(methylsulfanyl)propanoate + CO + formate + 2 H(+)</text>
        <dbReference type="Rhea" id="RHEA:14161"/>
        <dbReference type="ChEBI" id="CHEBI:15378"/>
        <dbReference type="ChEBI" id="CHEBI:15379"/>
        <dbReference type="ChEBI" id="CHEBI:15740"/>
        <dbReference type="ChEBI" id="CHEBI:17245"/>
        <dbReference type="ChEBI" id="CHEBI:49016"/>
        <dbReference type="ChEBI" id="CHEBI:49252"/>
        <dbReference type="EC" id="1.13.11.53"/>
    </reaction>
</comment>
<feature type="binding site" evidence="9">
    <location>
        <position position="99"/>
    </location>
    <ligand>
        <name>Ni(2+)</name>
        <dbReference type="ChEBI" id="CHEBI:49786"/>
    </ligand>
</feature>
<dbReference type="EMBL" id="CABIKM010000001">
    <property type="protein sequence ID" value="VUZ83792.1"/>
    <property type="molecule type" value="Genomic_DNA"/>
</dbReference>
<evidence type="ECO:0000256" key="8">
    <source>
        <dbReference type="ARBA" id="ARBA00023167"/>
    </source>
</evidence>
<feature type="binding site" evidence="9">
    <location>
        <position position="105"/>
    </location>
    <ligand>
        <name>Fe(2+)</name>
        <dbReference type="ChEBI" id="CHEBI:29033"/>
    </ligand>
</feature>
<feature type="binding site" evidence="9">
    <location>
        <position position="105"/>
    </location>
    <ligand>
        <name>Ni(2+)</name>
        <dbReference type="ChEBI" id="CHEBI:49786"/>
    </ligand>
</feature>
<dbReference type="HAMAP" id="MF_01682">
    <property type="entry name" value="Salvage_MtnD"/>
    <property type="match status" value="1"/>
</dbReference>
<evidence type="ECO:0000313" key="11">
    <source>
        <dbReference type="Proteomes" id="UP000334340"/>
    </source>
</evidence>
<organism evidence="10 11">
    <name type="scientific">Candidatus Methylomirabilis lanthanidiphila</name>
    <dbReference type="NCBI Taxonomy" id="2211376"/>
    <lineage>
        <taxon>Bacteria</taxon>
        <taxon>Candidatus Methylomirabilota</taxon>
        <taxon>Candidatus Methylomirabilia</taxon>
        <taxon>Candidatus Methylomirabilales</taxon>
        <taxon>Candidatus Methylomirabilaceae</taxon>
        <taxon>Candidatus Methylomirabilis</taxon>
    </lineage>
</organism>
<comment type="cofactor">
    <cofactor evidence="9">
        <name>Fe(2+)</name>
        <dbReference type="ChEBI" id="CHEBI:29033"/>
    </cofactor>
    <text evidence="9">Binds 1 Fe(2+) cation per monomer.</text>
</comment>
<dbReference type="GO" id="GO:0010309">
    <property type="term" value="F:acireductone dioxygenase [iron(II)-requiring] activity"/>
    <property type="evidence" value="ECO:0007669"/>
    <property type="project" value="UniProtKB-UniRule"/>
</dbReference>
<dbReference type="GO" id="GO:0019284">
    <property type="term" value="P:L-methionine salvage from S-adenosylmethionine"/>
    <property type="evidence" value="ECO:0007669"/>
    <property type="project" value="InterPro"/>
</dbReference>
<evidence type="ECO:0000256" key="3">
    <source>
        <dbReference type="ARBA" id="ARBA00022605"/>
    </source>
</evidence>
<dbReference type="InterPro" id="IPR011051">
    <property type="entry name" value="RmlC_Cupin_sf"/>
</dbReference>
<reference evidence="10 11" key="1">
    <citation type="submission" date="2019-07" db="EMBL/GenBank/DDBJ databases">
        <authorList>
            <person name="Cremers G."/>
        </authorList>
    </citation>
    <scope>NUCLEOTIDE SEQUENCE [LARGE SCALE GENOMIC DNA]</scope>
</reference>
<dbReference type="PANTHER" id="PTHR23418">
    <property type="entry name" value="ACIREDUCTONE DIOXYGENASE"/>
    <property type="match status" value="1"/>
</dbReference>
<keyword evidence="7 9" id="KW-0408">Iron</keyword>
<dbReference type="AlphaFoldDB" id="A0A564ZGL5"/>
<gene>
    <name evidence="9" type="primary">mtnD</name>
    <name evidence="10" type="ORF">MELA_00150</name>
</gene>
<dbReference type="GO" id="GO:0016151">
    <property type="term" value="F:nickel cation binding"/>
    <property type="evidence" value="ECO:0007669"/>
    <property type="project" value="UniProtKB-UniRule"/>
</dbReference>
<comment type="function">
    <text evidence="9">Catalyzes 2 different reactions between oxygene and the acireductone 1,2-dihydroxy-3-keto-5-methylthiopentene (DHK-MTPene) depending upon the metal bound in the active site. Fe-containing acireductone dioxygenase (Fe-ARD) produces formate and 2-keto-4-methylthiobutyrate (KMTB), the alpha-ketoacid precursor of methionine in the methionine recycle pathway. Ni-containing acireductone dioxygenase (Ni-ARD) produces methylthiopropionate, carbon monoxide and formate, and does not lie on the methionine recycle pathway.</text>
</comment>
<dbReference type="GO" id="GO:0019509">
    <property type="term" value="P:L-methionine salvage from methylthioadenosine"/>
    <property type="evidence" value="ECO:0007669"/>
    <property type="project" value="UniProtKB-UniRule"/>
</dbReference>
<evidence type="ECO:0000256" key="7">
    <source>
        <dbReference type="ARBA" id="ARBA00023004"/>
    </source>
</evidence>
<keyword evidence="2 9" id="KW-0533">Nickel</keyword>
<dbReference type="InterPro" id="IPR014710">
    <property type="entry name" value="RmlC-like_jellyroll"/>
</dbReference>
<dbReference type="SUPFAM" id="SSF51182">
    <property type="entry name" value="RmlC-like cupins"/>
    <property type="match status" value="1"/>
</dbReference>
<sequence>MATIRLGRDHRPIETPAEMASFLEGEGLVYRNWDVSKLREGLRNNYALTEAEKTEILAAFMEEIDALKAEGGYVAADVVVLFEKTPDLETLLGKFSREHHHSENEVRFVVDGHGIFTIRGRTGRYIELAVGPGDLITVPAGIRHWFNLAGDRRIKCIRLFQDPSGWAAIYEEPPAHDPPVRP</sequence>
<feature type="binding site" evidence="9">
    <location>
        <position position="101"/>
    </location>
    <ligand>
        <name>Fe(2+)</name>
        <dbReference type="ChEBI" id="CHEBI:29033"/>
    </ligand>
</feature>
<dbReference type="InterPro" id="IPR023956">
    <property type="entry name" value="ARD_bac"/>
</dbReference>
<dbReference type="InterPro" id="IPR004313">
    <property type="entry name" value="ARD"/>
</dbReference>
<dbReference type="EC" id="1.13.11.53" evidence="9"/>